<evidence type="ECO:0000313" key="1">
    <source>
        <dbReference type="EMBL" id="MDC4239049.1"/>
    </source>
</evidence>
<organism evidence="1 2">
    <name type="scientific">Clostridium tertium</name>
    <dbReference type="NCBI Taxonomy" id="1559"/>
    <lineage>
        <taxon>Bacteria</taxon>
        <taxon>Bacillati</taxon>
        <taxon>Bacillota</taxon>
        <taxon>Clostridia</taxon>
        <taxon>Eubacteriales</taxon>
        <taxon>Clostridiaceae</taxon>
        <taxon>Clostridium</taxon>
    </lineage>
</organism>
<comment type="caution">
    <text evidence="1">The sequence shown here is derived from an EMBL/GenBank/DDBJ whole genome shotgun (WGS) entry which is preliminary data.</text>
</comment>
<accession>A0A9X4AYQ3</accession>
<sequence length="55" mass="5931">MNINKEEYMIECISCSGTGRIKCDCGTEEAPNSRCITCNGDGSFICPVCDGEGKF</sequence>
<proteinExistence type="predicted"/>
<name>A0A9X4AYQ3_9CLOT</name>
<evidence type="ECO:0000313" key="2">
    <source>
        <dbReference type="Proteomes" id="UP001141183"/>
    </source>
</evidence>
<protein>
    <submittedName>
        <fullName evidence="1">Uncharacterized protein</fullName>
    </submittedName>
</protein>
<gene>
    <name evidence="1" type="ORF">NE398_02535</name>
</gene>
<dbReference type="EMBL" id="JAMRYU010000002">
    <property type="protein sequence ID" value="MDC4239049.1"/>
    <property type="molecule type" value="Genomic_DNA"/>
</dbReference>
<dbReference type="AlphaFoldDB" id="A0A9X4AYQ3"/>
<keyword evidence="2" id="KW-1185">Reference proteome</keyword>
<dbReference type="RefSeq" id="WP_161956080.1">
    <property type="nucleotide sequence ID" value="NZ_JADPEJ010000001.1"/>
</dbReference>
<reference evidence="1" key="1">
    <citation type="submission" date="2022-05" db="EMBL/GenBank/DDBJ databases">
        <title>Draft genome sequence of Clostridium tertium strain CP3 isolated from Peru.</title>
        <authorList>
            <person name="Hurtado R."/>
            <person name="Lima L."/>
            <person name="Sousa T."/>
            <person name="Jaiswal A.K."/>
            <person name="Tiwari S."/>
            <person name="Maturrano L."/>
            <person name="Brenig B."/>
            <person name="Azevedo V."/>
        </authorList>
    </citation>
    <scope>NUCLEOTIDE SEQUENCE</scope>
    <source>
        <strain evidence="1">CP3</strain>
    </source>
</reference>
<dbReference type="Proteomes" id="UP001141183">
    <property type="component" value="Unassembled WGS sequence"/>
</dbReference>